<comment type="caution">
    <text evidence="1">The sequence shown here is derived from an EMBL/GenBank/DDBJ whole genome shotgun (WGS) entry which is preliminary data.</text>
</comment>
<evidence type="ECO:0008006" key="3">
    <source>
        <dbReference type="Google" id="ProtNLM"/>
    </source>
</evidence>
<gene>
    <name evidence="1" type="ORF">JN11_04346</name>
</gene>
<evidence type="ECO:0000313" key="1">
    <source>
        <dbReference type="EMBL" id="TWI95607.1"/>
    </source>
</evidence>
<dbReference type="EMBL" id="VLLI01000015">
    <property type="protein sequence ID" value="TWI95607.1"/>
    <property type="molecule type" value="Genomic_DNA"/>
</dbReference>
<organism evidence="1 2">
    <name type="scientific">Mucilaginibacter frigoritolerans</name>
    <dbReference type="NCBI Taxonomy" id="652788"/>
    <lineage>
        <taxon>Bacteria</taxon>
        <taxon>Pseudomonadati</taxon>
        <taxon>Bacteroidota</taxon>
        <taxon>Sphingobacteriia</taxon>
        <taxon>Sphingobacteriales</taxon>
        <taxon>Sphingobacteriaceae</taxon>
        <taxon>Mucilaginibacter</taxon>
    </lineage>
</organism>
<name>A0A562TPW7_9SPHI</name>
<evidence type="ECO:0000313" key="2">
    <source>
        <dbReference type="Proteomes" id="UP000317010"/>
    </source>
</evidence>
<dbReference type="AlphaFoldDB" id="A0A562TPW7"/>
<reference evidence="1 2" key="1">
    <citation type="submission" date="2019-07" db="EMBL/GenBank/DDBJ databases">
        <title>Genomic Encyclopedia of Archaeal and Bacterial Type Strains, Phase II (KMG-II): from individual species to whole genera.</title>
        <authorList>
            <person name="Goeker M."/>
        </authorList>
    </citation>
    <scope>NUCLEOTIDE SEQUENCE [LARGE SCALE GENOMIC DNA]</scope>
    <source>
        <strain evidence="1 2">ATCC BAA-1854</strain>
    </source>
</reference>
<accession>A0A562TPW7</accession>
<keyword evidence="2" id="KW-1185">Reference proteome</keyword>
<dbReference type="OrthoDB" id="9885402at2"/>
<sequence length="140" mass="16136">MKSKFYVSVTLILIAIFFITGCDWASKVAIVKNRSNKPIYIVYSLHSFVSDSSVIGSYKYLKEYIVNPDTFKTILTFDRVLNREPDSSKIYLHIFNVDSLIKYEKASHFKGIFAHSLIKSVKIQLNKVKEPADTIYVDKK</sequence>
<dbReference type="PROSITE" id="PS51257">
    <property type="entry name" value="PROKAR_LIPOPROTEIN"/>
    <property type="match status" value="1"/>
</dbReference>
<dbReference type="Proteomes" id="UP000317010">
    <property type="component" value="Unassembled WGS sequence"/>
</dbReference>
<protein>
    <recommendedName>
        <fullName evidence="3">Lipoprotein</fullName>
    </recommendedName>
</protein>
<proteinExistence type="predicted"/>
<dbReference type="RefSeq" id="WP_144915996.1">
    <property type="nucleotide sequence ID" value="NZ_VLLI01000015.1"/>
</dbReference>